<dbReference type="KEGG" id="mod:AS202_06030"/>
<sequence>MGLLQRYSICLILLIGINTVSFAQTKDTTGFKAFFKENIEYQLRGQFSIGGSTPLGMPAEIREINSYNPTLQLGLELNVTKWLSNDHKWGIRTGLRMEGRGMKTDARVKNYYTQIDGGDGKQTKGYFTGNVKTTMKNSYITFPVLVAYNASENWNAYGGLYLSGLIDKDFTGYVYDGVLREGTPIGTPVEFEGDAKGDYDFSEDLNRFQYGVQVGGEYKLNTHFRIFSDLNWGLNGVFKKDFDAISFKMYNIYLNLGFGYTF</sequence>
<reference evidence="1 2" key="1">
    <citation type="journal article" date="2016" name="J. Zhejiang Univ. Sci. B">
        <title>Antibiotic resistance mechanisms of Myroides sp.</title>
        <authorList>
            <person name="Hu S."/>
            <person name="Yuan S."/>
            <person name="Qu H."/>
            <person name="Jiang T."/>
            <person name="Zhou Y."/>
            <person name="Wang M."/>
            <person name="Ming D."/>
        </authorList>
    </citation>
    <scope>NUCLEOTIDE SEQUENCE [LARGE SCALE GENOMIC DNA]</scope>
    <source>
        <strain evidence="1 2">PR63039</strain>
    </source>
</reference>
<dbReference type="Proteomes" id="UP000069030">
    <property type="component" value="Chromosome"/>
</dbReference>
<protein>
    <submittedName>
        <fullName evidence="1">Uncharacterized protein</fullName>
    </submittedName>
</protein>
<dbReference type="AlphaFoldDB" id="A0A0S7EB12"/>
<dbReference type="InterPro" id="IPR025665">
    <property type="entry name" value="Beta-barrel_OMP_2"/>
</dbReference>
<dbReference type="EMBL" id="CP013690">
    <property type="protein sequence ID" value="ALU25719.1"/>
    <property type="molecule type" value="Genomic_DNA"/>
</dbReference>
<organism evidence="1 2">
    <name type="scientific">Myroides odoratimimus</name>
    <dbReference type="NCBI Taxonomy" id="76832"/>
    <lineage>
        <taxon>Bacteria</taxon>
        <taxon>Pseudomonadati</taxon>
        <taxon>Bacteroidota</taxon>
        <taxon>Flavobacteriia</taxon>
        <taxon>Flavobacteriales</taxon>
        <taxon>Flavobacteriaceae</taxon>
        <taxon>Myroides</taxon>
    </lineage>
</organism>
<evidence type="ECO:0000313" key="1">
    <source>
        <dbReference type="EMBL" id="ALU25719.1"/>
    </source>
</evidence>
<name>A0A0S7EB12_9FLAO</name>
<accession>A0A0S7EB12</accession>
<dbReference type="RefSeq" id="WP_006257816.1">
    <property type="nucleotide sequence ID" value="NZ_BCMQ01000002.1"/>
</dbReference>
<evidence type="ECO:0000313" key="2">
    <source>
        <dbReference type="Proteomes" id="UP000069030"/>
    </source>
</evidence>
<proteinExistence type="predicted"/>
<gene>
    <name evidence="1" type="ORF">AS202_06030</name>
</gene>
<dbReference type="eggNOG" id="ENOG502ZGCS">
    <property type="taxonomic scope" value="Bacteria"/>
</dbReference>
<dbReference type="Pfam" id="PF13568">
    <property type="entry name" value="OMP_b-brl_2"/>
    <property type="match status" value="1"/>
</dbReference>